<evidence type="ECO:0000313" key="2">
    <source>
        <dbReference type="Proteomes" id="UP001158576"/>
    </source>
</evidence>
<dbReference type="Gene3D" id="3.10.20.90">
    <property type="entry name" value="Phosphatidylinositol 3-kinase Catalytic Subunit, Chain A, domain 1"/>
    <property type="match status" value="1"/>
</dbReference>
<gene>
    <name evidence="1" type="ORF">OKIOD_LOCUS9320</name>
</gene>
<dbReference type="EMBL" id="OU015566">
    <property type="protein sequence ID" value="CAG5102974.1"/>
    <property type="molecule type" value="Genomic_DNA"/>
</dbReference>
<dbReference type="Proteomes" id="UP001158576">
    <property type="component" value="Chromosome 1"/>
</dbReference>
<reference evidence="1 2" key="1">
    <citation type="submission" date="2021-04" db="EMBL/GenBank/DDBJ databases">
        <authorList>
            <person name="Bliznina A."/>
        </authorList>
    </citation>
    <scope>NUCLEOTIDE SEQUENCE [LARGE SCALE GENOMIC DNA]</scope>
</reference>
<dbReference type="SUPFAM" id="SSF54236">
    <property type="entry name" value="Ubiquitin-like"/>
    <property type="match status" value="1"/>
</dbReference>
<accession>A0ABN7SPK8</accession>
<keyword evidence="2" id="KW-1185">Reference proteome</keyword>
<name>A0ABN7SPK8_OIKDI</name>
<proteinExistence type="predicted"/>
<sequence>MSFKIDIKKEKRSLNIAQFGAARQKAKNQGEKLDIQNIAKKTSVHATFTGQGNSLKEETTGRIEEERKIDEVEVKIDRSLPTTKLRFRFPSEQRERIFNTNTSISSLIDFCSGILGYEAAVFEGFPPKELGRSEDSLEKLKILNTVLSVKKK</sequence>
<dbReference type="InterPro" id="IPR029071">
    <property type="entry name" value="Ubiquitin-like_domsf"/>
</dbReference>
<protein>
    <submittedName>
        <fullName evidence="1">Oidioi.mRNA.OKI2018_I69.chr1.g555.t1.cds</fullName>
    </submittedName>
</protein>
<organism evidence="1 2">
    <name type="scientific">Oikopleura dioica</name>
    <name type="common">Tunicate</name>
    <dbReference type="NCBI Taxonomy" id="34765"/>
    <lineage>
        <taxon>Eukaryota</taxon>
        <taxon>Metazoa</taxon>
        <taxon>Chordata</taxon>
        <taxon>Tunicata</taxon>
        <taxon>Appendicularia</taxon>
        <taxon>Copelata</taxon>
        <taxon>Oikopleuridae</taxon>
        <taxon>Oikopleura</taxon>
    </lineage>
</organism>
<evidence type="ECO:0000313" key="1">
    <source>
        <dbReference type="EMBL" id="CAG5102974.1"/>
    </source>
</evidence>